<proteinExistence type="predicted"/>
<feature type="non-terminal residue" evidence="1">
    <location>
        <position position="1"/>
    </location>
</feature>
<feature type="non-terminal residue" evidence="1">
    <location>
        <position position="32"/>
    </location>
</feature>
<sequence length="32" mass="3563">VVPVAKVNFPEGGEMKERYLAAMNFSSYLESV</sequence>
<reference evidence="1" key="1">
    <citation type="submission" date="2018-05" db="EMBL/GenBank/DDBJ databases">
        <authorList>
            <person name="Lanie J.A."/>
            <person name="Ng W.-L."/>
            <person name="Kazmierczak K.M."/>
            <person name="Andrzejewski T.M."/>
            <person name="Davidsen T.M."/>
            <person name="Wayne K.J."/>
            <person name="Tettelin H."/>
            <person name="Glass J.I."/>
            <person name="Rusch D."/>
            <person name="Podicherti R."/>
            <person name="Tsui H.-C.T."/>
            <person name="Winkler M.E."/>
        </authorList>
    </citation>
    <scope>NUCLEOTIDE SEQUENCE</scope>
</reference>
<evidence type="ECO:0000313" key="1">
    <source>
        <dbReference type="EMBL" id="SVC53821.1"/>
    </source>
</evidence>
<gene>
    <name evidence="1" type="ORF">METZ01_LOCUS306675</name>
</gene>
<name>A0A382N2N7_9ZZZZ</name>
<dbReference type="AlphaFoldDB" id="A0A382N2N7"/>
<dbReference type="EMBL" id="UINC01096710">
    <property type="protein sequence ID" value="SVC53821.1"/>
    <property type="molecule type" value="Genomic_DNA"/>
</dbReference>
<accession>A0A382N2N7</accession>
<organism evidence="1">
    <name type="scientific">marine metagenome</name>
    <dbReference type="NCBI Taxonomy" id="408172"/>
    <lineage>
        <taxon>unclassified sequences</taxon>
        <taxon>metagenomes</taxon>
        <taxon>ecological metagenomes</taxon>
    </lineage>
</organism>
<protein>
    <submittedName>
        <fullName evidence="1">Uncharacterized protein</fullName>
    </submittedName>
</protein>